<sequence length="70" mass="7913">MSDPSRVRITEPLVTFSDGLATRLSKKGDQRDAEVSQLLFLQQLCAIRDKPTHPQRSRYPLSLSERLGCV</sequence>
<gene>
    <name evidence="1" type="ORF">AWB79_06750</name>
</gene>
<dbReference type="AlphaFoldDB" id="A0A158DBA0"/>
<accession>A0A158DBA0</accession>
<proteinExistence type="predicted"/>
<evidence type="ECO:0000313" key="2">
    <source>
        <dbReference type="Proteomes" id="UP000054851"/>
    </source>
</evidence>
<keyword evidence="2" id="KW-1185">Reference proteome</keyword>
<dbReference type="Proteomes" id="UP000054851">
    <property type="component" value="Unassembled WGS sequence"/>
</dbReference>
<reference evidence="1" key="1">
    <citation type="submission" date="2016-01" db="EMBL/GenBank/DDBJ databases">
        <authorList>
            <person name="Peeters C."/>
        </authorList>
    </citation>
    <scope>NUCLEOTIDE SEQUENCE</scope>
    <source>
        <strain evidence="1">LMG 29322</strain>
    </source>
</reference>
<name>A0A158DBA0_9BURK</name>
<organism evidence="1 2">
    <name type="scientific">Caballeronia hypogeia</name>
    <dbReference type="NCBI Taxonomy" id="1777140"/>
    <lineage>
        <taxon>Bacteria</taxon>
        <taxon>Pseudomonadati</taxon>
        <taxon>Pseudomonadota</taxon>
        <taxon>Betaproteobacteria</taxon>
        <taxon>Burkholderiales</taxon>
        <taxon>Burkholderiaceae</taxon>
        <taxon>Caballeronia</taxon>
    </lineage>
</organism>
<dbReference type="EMBL" id="FCOA02000038">
    <property type="protein sequence ID" value="SAK91849.1"/>
    <property type="molecule type" value="Genomic_DNA"/>
</dbReference>
<protein>
    <submittedName>
        <fullName evidence="1">Uncharacterized protein</fullName>
    </submittedName>
</protein>
<comment type="caution">
    <text evidence="1">The sequence shown here is derived from an EMBL/GenBank/DDBJ whole genome shotgun (WGS) entry which is preliminary data.</text>
</comment>
<evidence type="ECO:0000313" key="1">
    <source>
        <dbReference type="EMBL" id="SAK91849.1"/>
    </source>
</evidence>